<feature type="transmembrane region" description="Helical" evidence="1">
    <location>
        <begin position="163"/>
        <end position="182"/>
    </location>
</feature>
<keyword evidence="1" id="KW-0812">Transmembrane</keyword>
<dbReference type="AlphaFoldDB" id="A0A128A4S3"/>
<keyword evidence="1" id="KW-0472">Membrane</keyword>
<evidence type="ECO:0000313" key="3">
    <source>
        <dbReference type="Proteomes" id="UP000196239"/>
    </source>
</evidence>
<accession>A0A128A4S3</accession>
<dbReference type="Proteomes" id="UP000196239">
    <property type="component" value="Chromosome 1"/>
</dbReference>
<name>A0A128A4S3_9ARCH</name>
<proteinExistence type="predicted"/>
<evidence type="ECO:0000256" key="1">
    <source>
        <dbReference type="SAM" id="Phobius"/>
    </source>
</evidence>
<feature type="transmembrane region" description="Helical" evidence="1">
    <location>
        <begin position="132"/>
        <end position="151"/>
    </location>
</feature>
<keyword evidence="3" id="KW-1185">Reference proteome</keyword>
<feature type="transmembrane region" description="Helical" evidence="1">
    <location>
        <begin position="49"/>
        <end position="68"/>
    </location>
</feature>
<gene>
    <name evidence="2" type="ORF">NDEV_1601</name>
</gene>
<reference evidence="3" key="1">
    <citation type="submission" date="2015-10" db="EMBL/GenBank/DDBJ databases">
        <authorList>
            <person name="Lehtovirta-Morley L.E."/>
            <person name="Vieille C."/>
        </authorList>
    </citation>
    <scope>NUCLEOTIDE SEQUENCE [LARGE SCALE GENOMIC DNA]</scope>
</reference>
<feature type="transmembrane region" description="Helical" evidence="1">
    <location>
        <begin position="20"/>
        <end position="37"/>
    </location>
</feature>
<evidence type="ECO:0000313" key="2">
    <source>
        <dbReference type="EMBL" id="CUR52363.1"/>
    </source>
</evidence>
<feature type="transmembrane region" description="Helical" evidence="1">
    <location>
        <begin position="88"/>
        <end position="112"/>
    </location>
</feature>
<organism evidence="2 3">
    <name type="scientific">Nitrosotalea devaniterrae</name>
    <dbReference type="NCBI Taxonomy" id="1078905"/>
    <lineage>
        <taxon>Archaea</taxon>
        <taxon>Nitrososphaerota</taxon>
        <taxon>Nitrososphaeria</taxon>
        <taxon>Nitrosotaleales</taxon>
        <taxon>Nitrosotaleaceae</taxon>
        <taxon>Nitrosotalea</taxon>
    </lineage>
</organism>
<dbReference type="KEGG" id="ndv:NDEV_1601"/>
<protein>
    <submittedName>
        <fullName evidence="2">Uncharacterized protein</fullName>
    </submittedName>
</protein>
<dbReference type="EMBL" id="LN890280">
    <property type="protein sequence ID" value="CUR52363.1"/>
    <property type="molecule type" value="Genomic_DNA"/>
</dbReference>
<feature type="transmembrane region" description="Helical" evidence="1">
    <location>
        <begin position="194"/>
        <end position="212"/>
    </location>
</feature>
<keyword evidence="1" id="KW-1133">Transmembrane helix</keyword>
<sequence length="229" mass="25585">MDEWGTDLFEIRKNRSSIDIAIFVGAAVLALVVYLIFGPDIDKMTKQSPLIIDLMFAPSFGIGFLYGLKMTDRVMQPSESRSPLKRSFFKGFLFLFMMGAIFTSVSFALHGGAHPPHKSIFTDGLIPWATEFVQANGGLTFLIVSSITIMAAATKRIVGMEGVFSKLFTFVGTYIFFSMLALTFTHSDPSHSQVYLYAFYQAGIVGGIFYQMNKLTTRANMWEDYNNGF</sequence>